<accession>A0A1F5CBE4</accession>
<dbReference type="InterPro" id="IPR012933">
    <property type="entry name" value="HicA_mRNA_interferase"/>
</dbReference>
<sequence>MSRLKVLSGEEIIKIFMSYGFDMVSQRGSHVKLKRETEEGVKQTLTIPKHQELDKGTIRAVYRQASRYISEKDLADKFYED</sequence>
<evidence type="ECO:0000256" key="3">
    <source>
        <dbReference type="ARBA" id="ARBA00022722"/>
    </source>
</evidence>
<comment type="caution">
    <text evidence="8">The sequence shown here is derived from an EMBL/GenBank/DDBJ whole genome shotgun (WGS) entry which is preliminary data.</text>
</comment>
<dbReference type="SUPFAM" id="SSF54786">
    <property type="entry name" value="YcfA/nrd intein domain"/>
    <property type="match status" value="1"/>
</dbReference>
<comment type="similarity">
    <text evidence="1">Belongs to the HicA mRNA interferase family.</text>
</comment>
<evidence type="ECO:0000256" key="1">
    <source>
        <dbReference type="ARBA" id="ARBA00006620"/>
    </source>
</evidence>
<keyword evidence="3" id="KW-0540">Nuclease</keyword>
<evidence type="ECO:0000256" key="7">
    <source>
        <dbReference type="ARBA" id="ARBA00023016"/>
    </source>
</evidence>
<proteinExistence type="inferred from homology"/>
<dbReference type="InterPro" id="IPR038570">
    <property type="entry name" value="HicA_sf"/>
</dbReference>
<dbReference type="EMBL" id="MEYV01000011">
    <property type="protein sequence ID" value="OGD40148.1"/>
    <property type="molecule type" value="Genomic_DNA"/>
</dbReference>
<dbReference type="Gene3D" id="3.30.920.30">
    <property type="entry name" value="Hypothetical protein"/>
    <property type="match status" value="1"/>
</dbReference>
<name>A0A1F5CBE4_9BACT</name>
<keyword evidence="5" id="KW-0378">Hydrolase</keyword>
<gene>
    <name evidence="8" type="ORF">A3I30_02665</name>
</gene>
<evidence type="ECO:0000256" key="6">
    <source>
        <dbReference type="ARBA" id="ARBA00022884"/>
    </source>
</evidence>
<evidence type="ECO:0000256" key="5">
    <source>
        <dbReference type="ARBA" id="ARBA00022801"/>
    </source>
</evidence>
<reference evidence="8 9" key="1">
    <citation type="journal article" date="2016" name="Nat. Commun.">
        <title>Thousands of microbial genomes shed light on interconnected biogeochemical processes in an aquifer system.</title>
        <authorList>
            <person name="Anantharaman K."/>
            <person name="Brown C.T."/>
            <person name="Hug L.A."/>
            <person name="Sharon I."/>
            <person name="Castelle C.J."/>
            <person name="Probst A.J."/>
            <person name="Thomas B.C."/>
            <person name="Singh A."/>
            <person name="Wilkins M.J."/>
            <person name="Karaoz U."/>
            <person name="Brodie E.L."/>
            <person name="Williams K.H."/>
            <person name="Hubbard S.S."/>
            <person name="Banfield J.F."/>
        </authorList>
    </citation>
    <scope>NUCLEOTIDE SEQUENCE [LARGE SCALE GENOMIC DNA]</scope>
</reference>
<keyword evidence="7" id="KW-0346">Stress response</keyword>
<evidence type="ECO:0000313" key="8">
    <source>
        <dbReference type="EMBL" id="OGD40148.1"/>
    </source>
</evidence>
<dbReference type="GO" id="GO:0003729">
    <property type="term" value="F:mRNA binding"/>
    <property type="evidence" value="ECO:0007669"/>
    <property type="project" value="InterPro"/>
</dbReference>
<evidence type="ECO:0000256" key="2">
    <source>
        <dbReference type="ARBA" id="ARBA00022649"/>
    </source>
</evidence>
<evidence type="ECO:0008006" key="10">
    <source>
        <dbReference type="Google" id="ProtNLM"/>
    </source>
</evidence>
<dbReference type="AlphaFoldDB" id="A0A1F5CBE4"/>
<dbReference type="Proteomes" id="UP000177197">
    <property type="component" value="Unassembled WGS sequence"/>
</dbReference>
<evidence type="ECO:0000256" key="4">
    <source>
        <dbReference type="ARBA" id="ARBA00022759"/>
    </source>
</evidence>
<protein>
    <recommendedName>
        <fullName evidence="10">Addiction module toxin, HicA family</fullName>
    </recommendedName>
</protein>
<keyword evidence="2" id="KW-1277">Toxin-antitoxin system</keyword>
<keyword evidence="6" id="KW-0694">RNA-binding</keyword>
<organism evidence="8 9">
    <name type="scientific">Candidatus Azambacteria bacterium RIFCSPLOWO2_02_FULL_44_14</name>
    <dbReference type="NCBI Taxonomy" id="1797306"/>
    <lineage>
        <taxon>Bacteria</taxon>
        <taxon>Candidatus Azamiibacteriota</taxon>
    </lineage>
</organism>
<evidence type="ECO:0000313" key="9">
    <source>
        <dbReference type="Proteomes" id="UP000177197"/>
    </source>
</evidence>
<dbReference type="Pfam" id="PF07927">
    <property type="entry name" value="HicA_toxin"/>
    <property type="match status" value="1"/>
</dbReference>
<dbReference type="GO" id="GO:0004519">
    <property type="term" value="F:endonuclease activity"/>
    <property type="evidence" value="ECO:0007669"/>
    <property type="project" value="UniProtKB-KW"/>
</dbReference>
<dbReference type="GO" id="GO:0016787">
    <property type="term" value="F:hydrolase activity"/>
    <property type="evidence" value="ECO:0007669"/>
    <property type="project" value="UniProtKB-KW"/>
</dbReference>
<keyword evidence="4" id="KW-0255">Endonuclease</keyword>